<evidence type="ECO:0000313" key="9">
    <source>
        <dbReference type="Proteomes" id="UP000069940"/>
    </source>
</evidence>
<feature type="chain" id="PRO_5045979250" evidence="7">
    <location>
        <begin position="21"/>
        <end position="411"/>
    </location>
</feature>
<organism evidence="8 9">
    <name type="scientific">Aedes albopictus</name>
    <name type="common">Asian tiger mosquito</name>
    <name type="synonym">Stegomyia albopicta</name>
    <dbReference type="NCBI Taxonomy" id="7160"/>
    <lineage>
        <taxon>Eukaryota</taxon>
        <taxon>Metazoa</taxon>
        <taxon>Ecdysozoa</taxon>
        <taxon>Arthropoda</taxon>
        <taxon>Hexapoda</taxon>
        <taxon>Insecta</taxon>
        <taxon>Pterygota</taxon>
        <taxon>Neoptera</taxon>
        <taxon>Endopterygota</taxon>
        <taxon>Diptera</taxon>
        <taxon>Nematocera</taxon>
        <taxon>Culicoidea</taxon>
        <taxon>Culicidae</taxon>
        <taxon>Culicinae</taxon>
        <taxon>Aedini</taxon>
        <taxon>Aedes</taxon>
        <taxon>Stegomyia</taxon>
    </lineage>
</organism>
<reference evidence="8" key="2">
    <citation type="submission" date="2025-05" db="UniProtKB">
        <authorList>
            <consortium name="EnsemblMetazoa"/>
        </authorList>
    </citation>
    <scope>IDENTIFICATION</scope>
    <source>
        <strain evidence="8">Foshan</strain>
    </source>
</reference>
<keyword evidence="5" id="KW-1015">Disulfide bond</keyword>
<evidence type="ECO:0000256" key="4">
    <source>
        <dbReference type="ARBA" id="ARBA00022729"/>
    </source>
</evidence>
<dbReference type="SUPFAM" id="SSF47565">
    <property type="entry name" value="Insect pheromone/odorant-binding proteins"/>
    <property type="match status" value="1"/>
</dbReference>
<evidence type="ECO:0000256" key="7">
    <source>
        <dbReference type="SAM" id="SignalP"/>
    </source>
</evidence>
<dbReference type="Pfam" id="PF01395">
    <property type="entry name" value="PBP_GOBP"/>
    <property type="match status" value="1"/>
</dbReference>
<evidence type="ECO:0000313" key="8">
    <source>
        <dbReference type="EnsemblMetazoa" id="AALFPA23_001196.P1006"/>
    </source>
</evidence>
<keyword evidence="3" id="KW-0964">Secreted</keyword>
<keyword evidence="9" id="KW-1185">Reference proteome</keyword>
<sequence length="411" mass="45198">MKYQLLTTLVAITFCLSLAAEDWQSPQLKTFSSSQQECAVYLLLPNETAQRCVSNGYPDEWPCRKLINCILVQFHAFDELTGIKDHVITNFFDPSGAPSDYVSRTQECLRTTVPNHCQGQPFERAYRSFQCYYRNYGSLLTDTVRFIPYEQVDRIQHLKEAFSIANTSCKAIKDFSEGHGFNVEEISDPLYVLAVRTGFYDHAHGPYTDRLYTQFGSPNLLSEATRQCITRVSQQYSTEPIMVTQLFFQCVEEDISTEALFTETARQILATTNSYCNVCEPVSPVTSTTEMMTTTTSATVTSTTGMPSTTTTTVTPSTTTTVTPTTTTTSTPTTTTTATTTVTPTTTTTATPITTTTSTPSTTTTVTSTTTTTATPITTTTTTAMPTTTTTTVTPTTTTTTTKSPYPYPSM</sequence>
<comment type="subcellular location">
    <subcellularLocation>
        <location evidence="1">Secreted</location>
    </subcellularLocation>
</comment>
<evidence type="ECO:0000256" key="1">
    <source>
        <dbReference type="ARBA" id="ARBA00004613"/>
    </source>
</evidence>
<keyword evidence="4 7" id="KW-0732">Signal</keyword>
<protein>
    <submittedName>
        <fullName evidence="8">Uncharacterized protein</fullName>
    </submittedName>
</protein>
<proteinExistence type="inferred from homology"/>
<evidence type="ECO:0000256" key="6">
    <source>
        <dbReference type="SAM" id="MobiDB-lite"/>
    </source>
</evidence>
<feature type="signal peptide" evidence="7">
    <location>
        <begin position="1"/>
        <end position="20"/>
    </location>
</feature>
<dbReference type="GeneID" id="115253506"/>
<name>A0ABM1XN56_AEDAL</name>
<comment type="similarity">
    <text evidence="2">Belongs to the PBP/GOBP family.</text>
</comment>
<evidence type="ECO:0000256" key="2">
    <source>
        <dbReference type="ARBA" id="ARBA00008098"/>
    </source>
</evidence>
<dbReference type="EnsemblMetazoa" id="AALFPA23_001196.R1006">
    <property type="protein sequence ID" value="AALFPA23_001196.P1006"/>
    <property type="gene ID" value="AALFPA23_001196"/>
</dbReference>
<dbReference type="PANTHER" id="PTHR11857:SF46">
    <property type="entry name" value="GENERAL ODORANT-BINDING PROTEIN 99A-RELATED"/>
    <property type="match status" value="1"/>
</dbReference>
<dbReference type="Proteomes" id="UP000069940">
    <property type="component" value="Unassembled WGS sequence"/>
</dbReference>
<evidence type="ECO:0000256" key="5">
    <source>
        <dbReference type="ARBA" id="ARBA00023157"/>
    </source>
</evidence>
<accession>A0ABM1XN56</accession>
<feature type="region of interest" description="Disordered" evidence="6">
    <location>
        <begin position="298"/>
        <end position="411"/>
    </location>
</feature>
<dbReference type="Gene3D" id="1.10.238.20">
    <property type="entry name" value="Pheromone/general odorant binding protein domain"/>
    <property type="match status" value="1"/>
</dbReference>
<dbReference type="InterPro" id="IPR036728">
    <property type="entry name" value="PBP_GOBP_sf"/>
</dbReference>
<dbReference type="PANTHER" id="PTHR11857">
    <property type="entry name" value="ODORANT BINDING PROTEIN-RELATED"/>
    <property type="match status" value="1"/>
</dbReference>
<reference evidence="9" key="1">
    <citation type="journal article" date="2015" name="Proc. Natl. Acad. Sci. U.S.A.">
        <title>Genome sequence of the Asian Tiger mosquito, Aedes albopictus, reveals insights into its biology, genetics, and evolution.</title>
        <authorList>
            <person name="Chen X.G."/>
            <person name="Jiang X."/>
            <person name="Gu J."/>
            <person name="Xu M."/>
            <person name="Wu Y."/>
            <person name="Deng Y."/>
            <person name="Zhang C."/>
            <person name="Bonizzoni M."/>
            <person name="Dermauw W."/>
            <person name="Vontas J."/>
            <person name="Armbruster P."/>
            <person name="Huang X."/>
            <person name="Yang Y."/>
            <person name="Zhang H."/>
            <person name="He W."/>
            <person name="Peng H."/>
            <person name="Liu Y."/>
            <person name="Wu K."/>
            <person name="Chen J."/>
            <person name="Lirakis M."/>
            <person name="Topalis P."/>
            <person name="Van Leeuwen T."/>
            <person name="Hall A.B."/>
            <person name="Jiang X."/>
            <person name="Thorpe C."/>
            <person name="Mueller R.L."/>
            <person name="Sun C."/>
            <person name="Waterhouse R.M."/>
            <person name="Yan G."/>
            <person name="Tu Z.J."/>
            <person name="Fang X."/>
            <person name="James A.A."/>
        </authorList>
    </citation>
    <scope>NUCLEOTIDE SEQUENCE [LARGE SCALE GENOMIC DNA]</scope>
    <source>
        <strain evidence="9">Foshan</strain>
    </source>
</reference>
<dbReference type="InterPro" id="IPR006170">
    <property type="entry name" value="PBP/GOBP"/>
</dbReference>
<feature type="compositionally biased region" description="Low complexity" evidence="6">
    <location>
        <begin position="298"/>
        <end position="402"/>
    </location>
</feature>
<dbReference type="RefSeq" id="XP_062706228.1">
    <property type="nucleotide sequence ID" value="XM_062850244.1"/>
</dbReference>
<evidence type="ECO:0000256" key="3">
    <source>
        <dbReference type="ARBA" id="ARBA00022525"/>
    </source>
</evidence>